<reference evidence="2" key="1">
    <citation type="submission" date="2023-05" db="EMBL/GenBank/DDBJ databases">
        <title>Genome and transcriptome analyses reveal genes involved in the formation of fine ridges on petal epidermal cells in Hibiscus trionum.</title>
        <authorList>
            <person name="Koshimizu S."/>
            <person name="Masuda S."/>
            <person name="Ishii T."/>
            <person name="Shirasu K."/>
            <person name="Hoshino A."/>
            <person name="Arita M."/>
        </authorList>
    </citation>
    <scope>NUCLEOTIDE SEQUENCE</scope>
    <source>
        <strain evidence="2">Hamamatsu line</strain>
    </source>
</reference>
<feature type="region of interest" description="Disordered" evidence="1">
    <location>
        <begin position="1"/>
        <end position="26"/>
    </location>
</feature>
<keyword evidence="3" id="KW-1185">Reference proteome</keyword>
<evidence type="ECO:0000313" key="3">
    <source>
        <dbReference type="Proteomes" id="UP001165190"/>
    </source>
</evidence>
<evidence type="ECO:0000313" key="2">
    <source>
        <dbReference type="EMBL" id="GMI95608.1"/>
    </source>
</evidence>
<name>A0A9W7IHW3_HIBTR</name>
<dbReference type="AlphaFoldDB" id="A0A9W7IHW3"/>
<dbReference type="EMBL" id="BSYR01000027">
    <property type="protein sequence ID" value="GMI95608.1"/>
    <property type="molecule type" value="Genomic_DNA"/>
</dbReference>
<organism evidence="2 3">
    <name type="scientific">Hibiscus trionum</name>
    <name type="common">Flower of an hour</name>
    <dbReference type="NCBI Taxonomy" id="183268"/>
    <lineage>
        <taxon>Eukaryota</taxon>
        <taxon>Viridiplantae</taxon>
        <taxon>Streptophyta</taxon>
        <taxon>Embryophyta</taxon>
        <taxon>Tracheophyta</taxon>
        <taxon>Spermatophyta</taxon>
        <taxon>Magnoliopsida</taxon>
        <taxon>eudicotyledons</taxon>
        <taxon>Gunneridae</taxon>
        <taxon>Pentapetalae</taxon>
        <taxon>rosids</taxon>
        <taxon>malvids</taxon>
        <taxon>Malvales</taxon>
        <taxon>Malvaceae</taxon>
        <taxon>Malvoideae</taxon>
        <taxon>Hibiscus</taxon>
    </lineage>
</organism>
<sequence>MDRNGVDRFNTRVGSETGSETRPYSSQIVSKHPLEFRNTKAISGPRFRTLGGVSIRFAQKQHQMLVFHAKTRSNTSKGLPKHINKSSNI</sequence>
<feature type="compositionally biased region" description="Polar residues" evidence="1">
    <location>
        <begin position="12"/>
        <end position="26"/>
    </location>
</feature>
<comment type="caution">
    <text evidence="2">The sequence shown here is derived from an EMBL/GenBank/DDBJ whole genome shotgun (WGS) entry which is preliminary data.</text>
</comment>
<protein>
    <submittedName>
        <fullName evidence="2">Uncharacterized protein</fullName>
    </submittedName>
</protein>
<dbReference type="Proteomes" id="UP001165190">
    <property type="component" value="Unassembled WGS sequence"/>
</dbReference>
<feature type="compositionally biased region" description="Basic residues" evidence="1">
    <location>
        <begin position="79"/>
        <end position="89"/>
    </location>
</feature>
<feature type="region of interest" description="Disordered" evidence="1">
    <location>
        <begin position="70"/>
        <end position="89"/>
    </location>
</feature>
<gene>
    <name evidence="2" type="ORF">HRI_003230100</name>
</gene>
<accession>A0A9W7IHW3</accession>
<feature type="compositionally biased region" description="Basic and acidic residues" evidence="1">
    <location>
        <begin position="1"/>
        <end position="10"/>
    </location>
</feature>
<proteinExistence type="predicted"/>
<evidence type="ECO:0000256" key="1">
    <source>
        <dbReference type="SAM" id="MobiDB-lite"/>
    </source>
</evidence>